<protein>
    <submittedName>
        <fullName evidence="1">Uncharacterized protein</fullName>
    </submittedName>
</protein>
<evidence type="ECO:0000313" key="1">
    <source>
        <dbReference type="EMBL" id="QXI18449.1"/>
    </source>
</evidence>
<gene>
    <name evidence="1" type="ORF">HU739_005510</name>
</gene>
<reference evidence="1 2" key="1">
    <citation type="journal article" date="2020" name="Microorganisms">
        <title>Reliable Identification of Environmental Pseudomonas Isolates Using the rpoD Gene.</title>
        <authorList>
            <consortium name="The Broad Institute Genome Sequencing Platform"/>
            <person name="Girard L."/>
            <person name="Lood C."/>
            <person name="Rokni-Zadeh H."/>
            <person name="van Noort V."/>
            <person name="Lavigne R."/>
            <person name="De Mot R."/>
        </authorList>
    </citation>
    <scope>NUCLEOTIDE SEQUENCE [LARGE SCALE GENOMIC DNA]</scope>
    <source>
        <strain evidence="1 2">SWRI65</strain>
    </source>
</reference>
<dbReference type="AlphaFoldDB" id="A0A9E6P1W0"/>
<dbReference type="KEGG" id="phv:HU739_005510"/>
<organism evidence="1 2">
    <name type="scientific">Pseudomonas hamedanensis</name>
    <dbReference type="NCBI Taxonomy" id="2745504"/>
    <lineage>
        <taxon>Bacteria</taxon>
        <taxon>Pseudomonadati</taxon>
        <taxon>Pseudomonadota</taxon>
        <taxon>Gammaproteobacteria</taxon>
        <taxon>Pseudomonadales</taxon>
        <taxon>Pseudomonadaceae</taxon>
        <taxon>Pseudomonas</taxon>
    </lineage>
</organism>
<dbReference type="RefSeq" id="WP_186551697.1">
    <property type="nucleotide sequence ID" value="NZ_CP077091.1"/>
</dbReference>
<accession>A0A9E6P1W0</accession>
<proteinExistence type="predicted"/>
<dbReference type="EMBL" id="CP077091">
    <property type="protein sequence ID" value="QXI18449.1"/>
    <property type="molecule type" value="Genomic_DNA"/>
</dbReference>
<dbReference type="Proteomes" id="UP000631521">
    <property type="component" value="Chromosome"/>
</dbReference>
<name>A0A9E6P1W0_9PSED</name>
<reference evidence="1 2" key="2">
    <citation type="journal article" date="2021" name="Microorganisms">
        <title>The Ever-Expanding Pseudomonas Genus: Description of 43 New Species and Partition of the Pseudomonas putida Group.</title>
        <authorList>
            <person name="Girard L."/>
            <person name="Lood C."/>
            <person name="Hofte M."/>
            <person name="Vandamme P."/>
            <person name="Rokni-Zadeh H."/>
            <person name="van Noort V."/>
            <person name="Lavigne R."/>
            <person name="De Mot R."/>
        </authorList>
    </citation>
    <scope>NUCLEOTIDE SEQUENCE [LARGE SCALE GENOMIC DNA]</scope>
    <source>
        <strain evidence="1 2">SWRI65</strain>
    </source>
</reference>
<evidence type="ECO:0000313" key="2">
    <source>
        <dbReference type="Proteomes" id="UP000631521"/>
    </source>
</evidence>
<sequence length="56" mass="6332">MAAAGELQRALDQLQSPEHLAVINQKNEAIEYLKESGSFSTTHIVISKLFPIFWIF</sequence>
<keyword evidence="2" id="KW-1185">Reference proteome</keyword>